<proteinExistence type="predicted"/>
<keyword evidence="2" id="KW-1185">Reference proteome</keyword>
<evidence type="ECO:0000313" key="2">
    <source>
        <dbReference type="Proteomes" id="UP001283361"/>
    </source>
</evidence>
<gene>
    <name evidence="1" type="ORF">RRG08_002270</name>
</gene>
<organism evidence="1 2">
    <name type="scientific">Elysia crispata</name>
    <name type="common">lettuce slug</name>
    <dbReference type="NCBI Taxonomy" id="231223"/>
    <lineage>
        <taxon>Eukaryota</taxon>
        <taxon>Metazoa</taxon>
        <taxon>Spiralia</taxon>
        <taxon>Lophotrochozoa</taxon>
        <taxon>Mollusca</taxon>
        <taxon>Gastropoda</taxon>
        <taxon>Heterobranchia</taxon>
        <taxon>Euthyneura</taxon>
        <taxon>Panpulmonata</taxon>
        <taxon>Sacoglossa</taxon>
        <taxon>Placobranchoidea</taxon>
        <taxon>Plakobranchidae</taxon>
        <taxon>Elysia</taxon>
    </lineage>
</organism>
<comment type="caution">
    <text evidence="1">The sequence shown here is derived from an EMBL/GenBank/DDBJ whole genome shotgun (WGS) entry which is preliminary data.</text>
</comment>
<name>A0AAE0ZAY5_9GAST</name>
<dbReference type="EMBL" id="JAWDGP010004263">
    <property type="protein sequence ID" value="KAK3766029.1"/>
    <property type="molecule type" value="Genomic_DNA"/>
</dbReference>
<protein>
    <submittedName>
        <fullName evidence="1">Uncharacterized protein</fullName>
    </submittedName>
</protein>
<dbReference type="AlphaFoldDB" id="A0AAE0ZAY5"/>
<accession>A0AAE0ZAY5</accession>
<sequence>MQVQNKQANPIPFALTSNYELILPDMSPLGLAMWLLRPTILLSKHLVRLDLSDPRRVIGVLDLTTVVVYHSSDGCHKLRRQAMN</sequence>
<reference evidence="1" key="1">
    <citation type="journal article" date="2023" name="G3 (Bethesda)">
        <title>A reference genome for the long-term kleptoplast-retaining sea slug Elysia crispata morphotype clarki.</title>
        <authorList>
            <person name="Eastman K.E."/>
            <person name="Pendleton A.L."/>
            <person name="Shaikh M.A."/>
            <person name="Suttiyut T."/>
            <person name="Ogas R."/>
            <person name="Tomko P."/>
            <person name="Gavelis G."/>
            <person name="Widhalm J.R."/>
            <person name="Wisecaver J.H."/>
        </authorList>
    </citation>
    <scope>NUCLEOTIDE SEQUENCE</scope>
    <source>
        <strain evidence="1">ECLA1</strain>
    </source>
</reference>
<evidence type="ECO:0000313" key="1">
    <source>
        <dbReference type="EMBL" id="KAK3766029.1"/>
    </source>
</evidence>
<dbReference type="Proteomes" id="UP001283361">
    <property type="component" value="Unassembled WGS sequence"/>
</dbReference>